<dbReference type="InterPro" id="IPR005247">
    <property type="entry name" value="YbhB_YbcL/LppC-like"/>
</dbReference>
<proteinExistence type="predicted"/>
<sequence>MRLESPEFENGGNIPSRFTCDGEGTNPELIFSDISKEAKSLVLLMDDPDAPMGIWDHWIVFNMPPDTKGISENSIPNGVVGKNTRGDNKYGPPCPPDREHRYFFKLYALNTKLGLDENATKQDVLNAMQEHILTEAELMGRYNRI</sequence>
<dbReference type="AlphaFoldDB" id="A0A0G0T0Q4"/>
<reference evidence="2 3" key="1">
    <citation type="journal article" date="2015" name="Nature">
        <title>rRNA introns, odd ribosomes, and small enigmatic genomes across a large radiation of phyla.</title>
        <authorList>
            <person name="Brown C.T."/>
            <person name="Hug L.A."/>
            <person name="Thomas B.C."/>
            <person name="Sharon I."/>
            <person name="Castelle C.J."/>
            <person name="Singh A."/>
            <person name="Wilkins M.J."/>
            <person name="Williams K.H."/>
            <person name="Banfield J.F."/>
        </authorList>
    </citation>
    <scope>NUCLEOTIDE SEQUENCE [LARGE SCALE GENOMIC DNA]</scope>
</reference>
<dbReference type="PANTHER" id="PTHR30289:SF1">
    <property type="entry name" value="PEBP (PHOSPHATIDYLETHANOLAMINE-BINDING PROTEIN) FAMILY PROTEIN"/>
    <property type="match status" value="1"/>
</dbReference>
<organism evidence="2 3">
    <name type="scientific">Candidatus Nomurabacteria bacterium GW2011_GWB1_40_7</name>
    <dbReference type="NCBI Taxonomy" id="1618744"/>
    <lineage>
        <taxon>Bacteria</taxon>
        <taxon>Candidatus Nomuraibacteriota</taxon>
    </lineage>
</organism>
<dbReference type="CDD" id="cd00865">
    <property type="entry name" value="PEBP_bact_arch"/>
    <property type="match status" value="1"/>
</dbReference>
<dbReference type="InterPro" id="IPR036610">
    <property type="entry name" value="PEBP-like_sf"/>
</dbReference>
<evidence type="ECO:0000313" key="2">
    <source>
        <dbReference type="EMBL" id="KKR70623.1"/>
    </source>
</evidence>
<dbReference type="PANTHER" id="PTHR30289">
    <property type="entry name" value="UNCHARACTERIZED PROTEIN YBCL-RELATED"/>
    <property type="match status" value="1"/>
</dbReference>
<dbReference type="InterPro" id="IPR008914">
    <property type="entry name" value="PEBP"/>
</dbReference>
<comment type="caution">
    <text evidence="2">The sequence shown here is derived from an EMBL/GenBank/DDBJ whole genome shotgun (WGS) entry which is preliminary data.</text>
</comment>
<dbReference type="SUPFAM" id="SSF49777">
    <property type="entry name" value="PEBP-like"/>
    <property type="match status" value="1"/>
</dbReference>
<evidence type="ECO:0000256" key="1">
    <source>
        <dbReference type="SAM" id="MobiDB-lite"/>
    </source>
</evidence>
<dbReference type="Pfam" id="PF01161">
    <property type="entry name" value="PBP"/>
    <property type="match status" value="1"/>
</dbReference>
<name>A0A0G0T0Q4_9BACT</name>
<dbReference type="PATRIC" id="fig|1618744.3.peg.225"/>
<protein>
    <submittedName>
        <fullName evidence="2">YbhB and YbcL</fullName>
    </submittedName>
</protein>
<dbReference type="Gene3D" id="3.90.280.10">
    <property type="entry name" value="PEBP-like"/>
    <property type="match status" value="1"/>
</dbReference>
<gene>
    <name evidence="2" type="ORF">UU13_C0003G0067</name>
</gene>
<accession>A0A0G0T0Q4</accession>
<dbReference type="EMBL" id="LBZL01000003">
    <property type="protein sequence ID" value="KKR70623.1"/>
    <property type="molecule type" value="Genomic_DNA"/>
</dbReference>
<feature type="region of interest" description="Disordered" evidence="1">
    <location>
        <begin position="1"/>
        <end position="21"/>
    </location>
</feature>
<evidence type="ECO:0000313" key="3">
    <source>
        <dbReference type="Proteomes" id="UP000034452"/>
    </source>
</evidence>
<dbReference type="NCBIfam" id="TIGR00481">
    <property type="entry name" value="YbhB/YbcL family Raf kinase inhibitor-like protein"/>
    <property type="match status" value="1"/>
</dbReference>
<dbReference type="Proteomes" id="UP000034452">
    <property type="component" value="Unassembled WGS sequence"/>
</dbReference>